<feature type="domain" description="Response regulatory" evidence="8">
    <location>
        <begin position="61"/>
        <end position="174"/>
    </location>
</feature>
<dbReference type="Gene3D" id="3.40.50.2300">
    <property type="match status" value="1"/>
</dbReference>
<evidence type="ECO:0000256" key="2">
    <source>
        <dbReference type="ARBA" id="ARBA00023012"/>
    </source>
</evidence>
<dbReference type="SUPFAM" id="SSF52172">
    <property type="entry name" value="CheY-like"/>
    <property type="match status" value="1"/>
</dbReference>
<dbReference type="InterPro" id="IPR036388">
    <property type="entry name" value="WH-like_DNA-bd_sf"/>
</dbReference>
<evidence type="ECO:0000256" key="3">
    <source>
        <dbReference type="ARBA" id="ARBA00023015"/>
    </source>
</evidence>
<dbReference type="InterPro" id="IPR011006">
    <property type="entry name" value="CheY-like_superfamily"/>
</dbReference>
<dbReference type="PROSITE" id="PS51755">
    <property type="entry name" value="OMPR_PHOB"/>
    <property type="match status" value="1"/>
</dbReference>
<dbReference type="PANTHER" id="PTHR48111">
    <property type="entry name" value="REGULATOR OF RPOS"/>
    <property type="match status" value="1"/>
</dbReference>
<keyword evidence="1 6" id="KW-0597">Phosphoprotein</keyword>
<accession>A0ABZ2TEB6</accession>
<evidence type="ECO:0000313" key="11">
    <source>
        <dbReference type="Proteomes" id="UP001281305"/>
    </source>
</evidence>
<proteinExistence type="predicted"/>
<dbReference type="InterPro" id="IPR039420">
    <property type="entry name" value="WalR-like"/>
</dbReference>
<organism evidence="10 11">
    <name type="scientific">Roseovarius rhodophyticola</name>
    <dbReference type="NCBI Taxonomy" id="3080827"/>
    <lineage>
        <taxon>Bacteria</taxon>
        <taxon>Pseudomonadati</taxon>
        <taxon>Pseudomonadota</taxon>
        <taxon>Alphaproteobacteria</taxon>
        <taxon>Rhodobacterales</taxon>
        <taxon>Roseobacteraceae</taxon>
        <taxon>Roseovarius</taxon>
    </lineage>
</organism>
<dbReference type="InterPro" id="IPR001867">
    <property type="entry name" value="OmpR/PhoB-type_DNA-bd"/>
</dbReference>
<sequence length="264" mass="29827">MQGLRKSKQDRVERKGAARTVVEIYCLLAPAALNDKIDYTNIYCVFIQLISGSDSKMSRKTILVVDDEPRLRKLLCTCFGDEGYETLEAYDTSSTLRMVRVNCPDLVTLDLRLGEDDGLEIAREIKKISDVPIVMVSSKDDVLDKVVGLEIGADDYISKPFHIREVVARIKAVLRRSAKSETHVSTYKNPDSDGKQIKFEGWSVVPDQFEVTGPDGKDCSMTTGEFNLLMVFLNHPKRILSREQLMEFLGGHPTRHWTARLTIK</sequence>
<dbReference type="SUPFAM" id="SSF46894">
    <property type="entry name" value="C-terminal effector domain of the bipartite response regulators"/>
    <property type="match status" value="1"/>
</dbReference>
<dbReference type="InterPro" id="IPR001789">
    <property type="entry name" value="Sig_transdc_resp-reg_receiver"/>
</dbReference>
<evidence type="ECO:0000256" key="6">
    <source>
        <dbReference type="PROSITE-ProRule" id="PRU00169"/>
    </source>
</evidence>
<dbReference type="Gene3D" id="1.10.10.10">
    <property type="entry name" value="Winged helix-like DNA-binding domain superfamily/Winged helix DNA-binding domain"/>
    <property type="match status" value="1"/>
</dbReference>
<evidence type="ECO:0000313" key="10">
    <source>
        <dbReference type="EMBL" id="WYK18032.1"/>
    </source>
</evidence>
<dbReference type="Gene3D" id="6.10.250.690">
    <property type="match status" value="1"/>
</dbReference>
<feature type="domain" description="OmpR/PhoB-type" evidence="9">
    <location>
        <begin position="194"/>
        <end position="264"/>
    </location>
</feature>
<keyword evidence="3" id="KW-0805">Transcription regulation</keyword>
<gene>
    <name evidence="10" type="ORF">RZS32_016855</name>
</gene>
<protein>
    <submittedName>
        <fullName evidence="10">Response regulator transcription factor</fullName>
    </submittedName>
</protein>
<evidence type="ECO:0000256" key="7">
    <source>
        <dbReference type="PROSITE-ProRule" id="PRU01091"/>
    </source>
</evidence>
<keyword evidence="4 7" id="KW-0238">DNA-binding</keyword>
<feature type="modified residue" description="4-aspartylphosphate" evidence="6">
    <location>
        <position position="110"/>
    </location>
</feature>
<dbReference type="Proteomes" id="UP001281305">
    <property type="component" value="Chromosome"/>
</dbReference>
<evidence type="ECO:0000256" key="4">
    <source>
        <dbReference type="ARBA" id="ARBA00023125"/>
    </source>
</evidence>
<keyword evidence="11" id="KW-1185">Reference proteome</keyword>
<dbReference type="EMBL" id="CP146606">
    <property type="protein sequence ID" value="WYK18032.1"/>
    <property type="molecule type" value="Genomic_DNA"/>
</dbReference>
<dbReference type="InterPro" id="IPR016032">
    <property type="entry name" value="Sig_transdc_resp-reg_C-effctor"/>
</dbReference>
<dbReference type="Pfam" id="PF00072">
    <property type="entry name" value="Response_reg"/>
    <property type="match status" value="1"/>
</dbReference>
<dbReference type="RefSeq" id="WP_339106725.1">
    <property type="nucleotide sequence ID" value="NZ_CP146606.1"/>
</dbReference>
<dbReference type="SMART" id="SM00448">
    <property type="entry name" value="REC"/>
    <property type="match status" value="1"/>
</dbReference>
<feature type="DNA-binding region" description="OmpR/PhoB-type" evidence="7">
    <location>
        <begin position="194"/>
        <end position="264"/>
    </location>
</feature>
<keyword evidence="5" id="KW-0804">Transcription</keyword>
<evidence type="ECO:0000259" key="9">
    <source>
        <dbReference type="PROSITE" id="PS51755"/>
    </source>
</evidence>
<reference evidence="10 11" key="1">
    <citation type="submission" date="2024-02" db="EMBL/GenBank/DDBJ databases">
        <title>Roseovarius strain W115 nov., isolated from a marine algae.</title>
        <authorList>
            <person name="Lee M.W."/>
            <person name="Lee J.K."/>
            <person name="Kim J.M."/>
            <person name="Choi D.G."/>
            <person name="Baek J.H."/>
            <person name="Bayburt H."/>
            <person name="Jung J.J."/>
            <person name="Han D.M."/>
            <person name="Jeon C.O."/>
        </authorList>
    </citation>
    <scope>NUCLEOTIDE SEQUENCE [LARGE SCALE GENOMIC DNA]</scope>
    <source>
        <strain evidence="10 11">W115</strain>
    </source>
</reference>
<dbReference type="PROSITE" id="PS50110">
    <property type="entry name" value="RESPONSE_REGULATORY"/>
    <property type="match status" value="1"/>
</dbReference>
<keyword evidence="2" id="KW-0902">Two-component regulatory system</keyword>
<evidence type="ECO:0000256" key="5">
    <source>
        <dbReference type="ARBA" id="ARBA00023163"/>
    </source>
</evidence>
<evidence type="ECO:0000256" key="1">
    <source>
        <dbReference type="ARBA" id="ARBA00022553"/>
    </source>
</evidence>
<dbReference type="PANTHER" id="PTHR48111:SF4">
    <property type="entry name" value="DNA-BINDING DUAL TRANSCRIPTIONAL REGULATOR OMPR"/>
    <property type="match status" value="1"/>
</dbReference>
<evidence type="ECO:0000259" key="8">
    <source>
        <dbReference type="PROSITE" id="PS50110"/>
    </source>
</evidence>
<name>A0ABZ2TEB6_9RHOB</name>